<proteinExistence type="predicted"/>
<comment type="caution">
    <text evidence="2">The sequence shown here is derived from an EMBL/GenBank/DDBJ whole genome shotgun (WGS) entry which is preliminary data.</text>
</comment>
<name>A0ABT3CKZ7_9MYCO</name>
<organism evidence="2 3">
    <name type="scientific">Mycolicibacterium komossense</name>
    <dbReference type="NCBI Taxonomy" id="1779"/>
    <lineage>
        <taxon>Bacteria</taxon>
        <taxon>Bacillati</taxon>
        <taxon>Actinomycetota</taxon>
        <taxon>Actinomycetes</taxon>
        <taxon>Mycobacteriales</taxon>
        <taxon>Mycobacteriaceae</taxon>
        <taxon>Mycolicibacterium</taxon>
    </lineage>
</organism>
<evidence type="ECO:0000256" key="1">
    <source>
        <dbReference type="SAM" id="MobiDB-lite"/>
    </source>
</evidence>
<accession>A0ABT3CKZ7</accession>
<dbReference type="EMBL" id="JACKTY010000049">
    <property type="protein sequence ID" value="MCV7230132.1"/>
    <property type="molecule type" value="Genomic_DNA"/>
</dbReference>
<gene>
    <name evidence="2" type="ORF">H7J73_29410</name>
</gene>
<evidence type="ECO:0000313" key="3">
    <source>
        <dbReference type="Proteomes" id="UP001526201"/>
    </source>
</evidence>
<evidence type="ECO:0000313" key="2">
    <source>
        <dbReference type="EMBL" id="MCV7230132.1"/>
    </source>
</evidence>
<keyword evidence="3" id="KW-1185">Reference proteome</keyword>
<reference evidence="2 3" key="1">
    <citation type="journal article" date="2022" name="BMC Genomics">
        <title>Comparative genome analysis of mycobacteria focusing on tRNA and non-coding RNA.</title>
        <authorList>
            <person name="Behra P.R.K."/>
            <person name="Pettersson B.M.F."/>
            <person name="Ramesh M."/>
            <person name="Das S."/>
            <person name="Dasgupta S."/>
            <person name="Kirsebom L.A."/>
        </authorList>
    </citation>
    <scope>NUCLEOTIDE SEQUENCE [LARGE SCALE GENOMIC DNA]</scope>
    <source>
        <strain evidence="2 3">DSM 44078</strain>
    </source>
</reference>
<feature type="compositionally biased region" description="Polar residues" evidence="1">
    <location>
        <begin position="1"/>
        <end position="10"/>
    </location>
</feature>
<dbReference type="Proteomes" id="UP001526201">
    <property type="component" value="Unassembled WGS sequence"/>
</dbReference>
<feature type="compositionally biased region" description="Low complexity" evidence="1">
    <location>
        <begin position="12"/>
        <end position="23"/>
    </location>
</feature>
<dbReference type="RefSeq" id="WP_264071405.1">
    <property type="nucleotide sequence ID" value="NZ_JACKTY010000049.1"/>
</dbReference>
<sequence length="97" mass="10133">MRCRESSTVTGPPAIDAAASAIPNRSSDPGGAPEVLTAPPALIRSTRRMTSFQLVCSATRRTAAPALKAKSCTVGDSAPRTMSALKAFCDNVVWAKR</sequence>
<protein>
    <submittedName>
        <fullName evidence="2">Uncharacterized protein</fullName>
    </submittedName>
</protein>
<feature type="region of interest" description="Disordered" evidence="1">
    <location>
        <begin position="1"/>
        <end position="39"/>
    </location>
</feature>